<dbReference type="PROSITE" id="PS00108">
    <property type="entry name" value="PROTEIN_KINASE_ST"/>
    <property type="match status" value="1"/>
</dbReference>
<keyword evidence="8" id="KW-0418">Kinase</keyword>
<dbReference type="PROSITE" id="PS00022">
    <property type="entry name" value="EGF_1"/>
    <property type="match status" value="1"/>
</dbReference>
<evidence type="ECO:0000256" key="4">
    <source>
        <dbReference type="ARBA" id="ARBA00022679"/>
    </source>
</evidence>
<keyword evidence="4" id="KW-0808">Transferase</keyword>
<dbReference type="FunFam" id="1.10.510.10:FF:000161">
    <property type="entry name" value="Wall-associated receptor kinase-like 20"/>
    <property type="match status" value="1"/>
</dbReference>
<organism evidence="20 21">
    <name type="scientific">Castilleja foliolosa</name>
    <dbReference type="NCBI Taxonomy" id="1961234"/>
    <lineage>
        <taxon>Eukaryota</taxon>
        <taxon>Viridiplantae</taxon>
        <taxon>Streptophyta</taxon>
        <taxon>Embryophyta</taxon>
        <taxon>Tracheophyta</taxon>
        <taxon>Spermatophyta</taxon>
        <taxon>Magnoliopsida</taxon>
        <taxon>eudicotyledons</taxon>
        <taxon>Gunneridae</taxon>
        <taxon>Pentapetalae</taxon>
        <taxon>asterids</taxon>
        <taxon>lamiids</taxon>
        <taxon>Lamiales</taxon>
        <taxon>Orobanchaceae</taxon>
        <taxon>Pedicularideae</taxon>
        <taxon>Castillejinae</taxon>
        <taxon>Castilleja</taxon>
    </lineage>
</organism>
<proteinExistence type="predicted"/>
<dbReference type="GO" id="GO:0005524">
    <property type="term" value="F:ATP binding"/>
    <property type="evidence" value="ECO:0007669"/>
    <property type="project" value="UniProtKB-UniRule"/>
</dbReference>
<dbReference type="PANTHER" id="PTHR46008">
    <property type="entry name" value="LEAF RUST 10 DISEASE-RESISTANCE LOCUS RECEPTOR-LIKE PROTEIN KINASE-LIKE 1.4"/>
    <property type="match status" value="1"/>
</dbReference>
<comment type="subcellular location">
    <subcellularLocation>
        <location evidence="1">Membrane</location>
        <topology evidence="1">Single-pass membrane protein</topology>
    </subcellularLocation>
</comment>
<reference evidence="21" key="1">
    <citation type="journal article" date="2024" name="IScience">
        <title>Strigolactones Initiate the Formation of Haustorium-like Structures in Castilleja.</title>
        <authorList>
            <person name="Buerger M."/>
            <person name="Peterson D."/>
            <person name="Chory J."/>
        </authorList>
    </citation>
    <scope>NUCLEOTIDE SEQUENCE [LARGE SCALE GENOMIC DNA]</scope>
</reference>
<accession>A0ABD3CM90</accession>
<evidence type="ECO:0000256" key="1">
    <source>
        <dbReference type="ARBA" id="ARBA00004167"/>
    </source>
</evidence>
<dbReference type="InterPro" id="IPR025287">
    <property type="entry name" value="WAK_GUB"/>
</dbReference>
<feature type="domain" description="Protein kinase" evidence="19">
    <location>
        <begin position="384"/>
        <end position="664"/>
    </location>
</feature>
<evidence type="ECO:0000256" key="18">
    <source>
        <dbReference type="SAM" id="SignalP"/>
    </source>
</evidence>
<dbReference type="PROSITE" id="PS50011">
    <property type="entry name" value="PROTEIN_KINASE_DOM"/>
    <property type="match status" value="1"/>
</dbReference>
<evidence type="ECO:0000259" key="19">
    <source>
        <dbReference type="PROSITE" id="PS50011"/>
    </source>
</evidence>
<gene>
    <name evidence="20" type="ORF">CASFOL_023338</name>
</gene>
<evidence type="ECO:0000256" key="15">
    <source>
        <dbReference type="PROSITE-ProRule" id="PRU10141"/>
    </source>
</evidence>
<evidence type="ECO:0000256" key="11">
    <source>
        <dbReference type="ARBA" id="ARBA00023136"/>
    </source>
</evidence>
<comment type="catalytic activity">
    <reaction evidence="14">
        <text>L-seryl-[protein] + ATP = O-phospho-L-seryl-[protein] + ADP + H(+)</text>
        <dbReference type="Rhea" id="RHEA:17989"/>
        <dbReference type="Rhea" id="RHEA-COMP:9863"/>
        <dbReference type="Rhea" id="RHEA-COMP:11604"/>
        <dbReference type="ChEBI" id="CHEBI:15378"/>
        <dbReference type="ChEBI" id="CHEBI:29999"/>
        <dbReference type="ChEBI" id="CHEBI:30616"/>
        <dbReference type="ChEBI" id="CHEBI:83421"/>
        <dbReference type="ChEBI" id="CHEBI:456216"/>
        <dbReference type="EC" id="2.7.11.1"/>
    </reaction>
</comment>
<evidence type="ECO:0000256" key="5">
    <source>
        <dbReference type="ARBA" id="ARBA00022692"/>
    </source>
</evidence>
<evidence type="ECO:0000256" key="3">
    <source>
        <dbReference type="ARBA" id="ARBA00022527"/>
    </source>
</evidence>
<sequence length="700" mass="77794">MNPKIDPTLFMLIIIILLLGTIPNCISQNNVTLYESCSRPFNCGYIWEIGYPFWGGDRPQSCGHPGYQLNCKDDNTLYLNISSISYRVLAIDNATQTLRVSRDDLSDLCPQLLTNTTLDFTLFNFSSSANDQNITLYYGCGVHQPPPTPPKFPNQFDCHVNRSNTLSFYRFTSEASVSGDNSTSQCRGNIVVPVSQTAVRNLESLERPPRARLEEALADGFSIHWHVNNGICGNCTGSGGFCGHNPISGTFACYCRDGPQGLRCDNAPIEYVIAGRNSSNRGRNVGLYIGGAILAGIAVGLMILYYTQLRKQRQQHLGSQRIQTLSKDITTPPPSKAHFTHLSADFSRSALSFTTSHSVLGRGSTYFGVQVFSYAELEEATDNFDPSRVLGDGGFGTVYYGVLPSGHIVAVKRLYNNNLKRVEQFMNEVEILTRLRHKNLVKLHGCTSKRSQDLLLVYEYISNGTIADHLHGGRARSGLLSWPVRLNIAIETADALCYLHKSDVIHRDVKTNNILLDHDFHVKVADFGISRFFPTDVTHVSTAPQGTPGYVDPEYFQCYQLTEKSDVYSFGVVLIELISSLKAVDINRQHHDINLANMAAKKIQNHTLNELVDSSLGFETNSNVRRMVTLVAELALWCLQRERDMRPSMEQVLEGLRGIQNEELNDHKVEFVDLYSDDDTGPLKGSVDPPSPETALNSSG</sequence>
<evidence type="ECO:0000313" key="21">
    <source>
        <dbReference type="Proteomes" id="UP001632038"/>
    </source>
</evidence>
<dbReference type="Gene3D" id="3.30.200.20">
    <property type="entry name" value="Phosphorylase Kinase, domain 1"/>
    <property type="match status" value="1"/>
</dbReference>
<dbReference type="Pfam" id="PF13947">
    <property type="entry name" value="GUB_WAK_bind"/>
    <property type="match status" value="1"/>
</dbReference>
<dbReference type="InterPro" id="IPR000742">
    <property type="entry name" value="EGF"/>
</dbReference>
<dbReference type="Proteomes" id="UP001632038">
    <property type="component" value="Unassembled WGS sequence"/>
</dbReference>
<evidence type="ECO:0000256" key="8">
    <source>
        <dbReference type="ARBA" id="ARBA00022777"/>
    </source>
</evidence>
<evidence type="ECO:0000256" key="17">
    <source>
        <dbReference type="SAM" id="Phobius"/>
    </source>
</evidence>
<protein>
    <recommendedName>
        <fullName evidence="2">non-specific serine/threonine protein kinase</fullName>
        <ecNumber evidence="2">2.7.11.1</ecNumber>
    </recommendedName>
</protein>
<dbReference type="Pfam" id="PF00069">
    <property type="entry name" value="Pkinase"/>
    <property type="match status" value="1"/>
</dbReference>
<dbReference type="PROSITE" id="PS00107">
    <property type="entry name" value="PROTEIN_KINASE_ATP"/>
    <property type="match status" value="1"/>
</dbReference>
<feature type="signal peptide" evidence="18">
    <location>
        <begin position="1"/>
        <end position="27"/>
    </location>
</feature>
<dbReference type="SUPFAM" id="SSF56112">
    <property type="entry name" value="Protein kinase-like (PK-like)"/>
    <property type="match status" value="1"/>
</dbReference>
<dbReference type="InterPro" id="IPR008271">
    <property type="entry name" value="Ser/Thr_kinase_AS"/>
</dbReference>
<feature type="chain" id="PRO_5044896450" description="non-specific serine/threonine protein kinase" evidence="18">
    <location>
        <begin position="28"/>
        <end position="700"/>
    </location>
</feature>
<dbReference type="SMART" id="SM00220">
    <property type="entry name" value="S_TKc"/>
    <property type="match status" value="1"/>
</dbReference>
<feature type="region of interest" description="Disordered" evidence="16">
    <location>
        <begin position="677"/>
        <end position="700"/>
    </location>
</feature>
<keyword evidence="21" id="KW-1185">Reference proteome</keyword>
<dbReference type="Pfam" id="PF14380">
    <property type="entry name" value="WAK_assoc"/>
    <property type="match status" value="1"/>
</dbReference>
<name>A0ABD3CM90_9LAMI</name>
<evidence type="ECO:0000256" key="12">
    <source>
        <dbReference type="ARBA" id="ARBA00023180"/>
    </source>
</evidence>
<keyword evidence="11 17" id="KW-0472">Membrane</keyword>
<keyword evidence="6 18" id="KW-0732">Signal</keyword>
<keyword evidence="9 15" id="KW-0067">ATP-binding</keyword>
<dbReference type="InterPro" id="IPR000719">
    <property type="entry name" value="Prot_kinase_dom"/>
</dbReference>
<evidence type="ECO:0000256" key="7">
    <source>
        <dbReference type="ARBA" id="ARBA00022741"/>
    </source>
</evidence>
<comment type="caution">
    <text evidence="20">The sequence shown here is derived from an EMBL/GenBank/DDBJ whole genome shotgun (WGS) entry which is preliminary data.</text>
</comment>
<dbReference type="InterPro" id="IPR011009">
    <property type="entry name" value="Kinase-like_dom_sf"/>
</dbReference>
<dbReference type="AlphaFoldDB" id="A0ABD3CM90"/>
<dbReference type="InterPro" id="IPR017441">
    <property type="entry name" value="Protein_kinase_ATP_BS"/>
</dbReference>
<feature type="transmembrane region" description="Helical" evidence="17">
    <location>
        <begin position="285"/>
        <end position="306"/>
    </location>
</feature>
<evidence type="ECO:0000256" key="13">
    <source>
        <dbReference type="ARBA" id="ARBA00047899"/>
    </source>
</evidence>
<dbReference type="PANTHER" id="PTHR46008:SF63">
    <property type="entry name" value="LEAF RUST 10 DISEASE-RESISTANCE LOCUS RECEPTOR-LIKE PROTEIN KINASE-LIKE 1.4 ISOFORM X1"/>
    <property type="match status" value="1"/>
</dbReference>
<dbReference type="EMBL" id="JAVIJP010000032">
    <property type="protein sequence ID" value="KAL3630354.1"/>
    <property type="molecule type" value="Genomic_DNA"/>
</dbReference>
<evidence type="ECO:0000256" key="2">
    <source>
        <dbReference type="ARBA" id="ARBA00012513"/>
    </source>
</evidence>
<evidence type="ECO:0000256" key="6">
    <source>
        <dbReference type="ARBA" id="ARBA00022729"/>
    </source>
</evidence>
<comment type="catalytic activity">
    <reaction evidence="13">
        <text>L-threonyl-[protein] + ATP = O-phospho-L-threonyl-[protein] + ADP + H(+)</text>
        <dbReference type="Rhea" id="RHEA:46608"/>
        <dbReference type="Rhea" id="RHEA-COMP:11060"/>
        <dbReference type="Rhea" id="RHEA-COMP:11605"/>
        <dbReference type="ChEBI" id="CHEBI:15378"/>
        <dbReference type="ChEBI" id="CHEBI:30013"/>
        <dbReference type="ChEBI" id="CHEBI:30616"/>
        <dbReference type="ChEBI" id="CHEBI:61977"/>
        <dbReference type="ChEBI" id="CHEBI:456216"/>
        <dbReference type="EC" id="2.7.11.1"/>
    </reaction>
</comment>
<keyword evidence="5 17" id="KW-0812">Transmembrane</keyword>
<dbReference type="Gene3D" id="1.10.510.10">
    <property type="entry name" value="Transferase(Phosphotransferase) domain 1"/>
    <property type="match status" value="1"/>
</dbReference>
<evidence type="ECO:0000313" key="20">
    <source>
        <dbReference type="EMBL" id="KAL3630354.1"/>
    </source>
</evidence>
<dbReference type="EC" id="2.7.11.1" evidence="2"/>
<evidence type="ECO:0000256" key="10">
    <source>
        <dbReference type="ARBA" id="ARBA00022989"/>
    </source>
</evidence>
<keyword evidence="3" id="KW-0723">Serine/threonine-protein kinase</keyword>
<evidence type="ECO:0000256" key="9">
    <source>
        <dbReference type="ARBA" id="ARBA00022840"/>
    </source>
</evidence>
<keyword evidence="12" id="KW-0325">Glycoprotein</keyword>
<evidence type="ECO:0000256" key="16">
    <source>
        <dbReference type="SAM" id="MobiDB-lite"/>
    </source>
</evidence>
<keyword evidence="7 15" id="KW-0547">Nucleotide-binding</keyword>
<evidence type="ECO:0000256" key="14">
    <source>
        <dbReference type="ARBA" id="ARBA00048679"/>
    </source>
</evidence>
<keyword evidence="10 17" id="KW-1133">Transmembrane helix</keyword>
<dbReference type="InterPro" id="IPR032872">
    <property type="entry name" value="WAK_assoc_C"/>
</dbReference>
<dbReference type="GO" id="GO:0005886">
    <property type="term" value="C:plasma membrane"/>
    <property type="evidence" value="ECO:0007669"/>
    <property type="project" value="UniProtKB-ARBA"/>
</dbReference>
<feature type="binding site" evidence="15">
    <location>
        <position position="412"/>
    </location>
    <ligand>
        <name>ATP</name>
        <dbReference type="ChEBI" id="CHEBI:30616"/>
    </ligand>
</feature>
<dbReference type="GO" id="GO:0004674">
    <property type="term" value="F:protein serine/threonine kinase activity"/>
    <property type="evidence" value="ECO:0007669"/>
    <property type="project" value="UniProtKB-KW"/>
</dbReference>